<organism evidence="2 3">
    <name type="scientific">Paraburkholderia phymatum (strain DSM 17167 / CIP 108236 / LMG 21445 / STM815)</name>
    <name type="common">Burkholderia phymatum</name>
    <dbReference type="NCBI Taxonomy" id="391038"/>
    <lineage>
        <taxon>Bacteria</taxon>
        <taxon>Pseudomonadati</taxon>
        <taxon>Pseudomonadota</taxon>
        <taxon>Betaproteobacteria</taxon>
        <taxon>Burkholderiales</taxon>
        <taxon>Burkholderiaceae</taxon>
        <taxon>Paraburkholderia</taxon>
    </lineage>
</organism>
<dbReference type="RefSeq" id="WP_012402703.1">
    <property type="nucleotide sequence ID" value="NC_010623.1"/>
</dbReference>
<accession>B2JL01</accession>
<dbReference type="Proteomes" id="UP000001192">
    <property type="component" value="Chromosome 2"/>
</dbReference>
<dbReference type="STRING" id="391038.Bphy_3376"/>
<protein>
    <submittedName>
        <fullName evidence="2">Uncharacterized protein</fullName>
    </submittedName>
</protein>
<evidence type="ECO:0000256" key="1">
    <source>
        <dbReference type="SAM" id="SignalP"/>
    </source>
</evidence>
<dbReference type="AlphaFoldDB" id="B2JL01"/>
<evidence type="ECO:0000313" key="3">
    <source>
        <dbReference type="Proteomes" id="UP000001192"/>
    </source>
</evidence>
<proteinExistence type="predicted"/>
<reference evidence="3" key="1">
    <citation type="journal article" date="2014" name="Stand. Genomic Sci.">
        <title>Complete genome sequence of Burkholderia phymatum STM815(T), a broad host range and efficient nitrogen-fixing symbiont of Mimosa species.</title>
        <authorList>
            <person name="Moulin L."/>
            <person name="Klonowska A."/>
            <person name="Caroline B."/>
            <person name="Booth K."/>
            <person name="Vriezen J.A."/>
            <person name="Melkonian R."/>
            <person name="James E.K."/>
            <person name="Young J.P."/>
            <person name="Bena G."/>
            <person name="Hauser L."/>
            <person name="Land M."/>
            <person name="Kyrpides N."/>
            <person name="Bruce D."/>
            <person name="Chain P."/>
            <person name="Copeland A."/>
            <person name="Pitluck S."/>
            <person name="Woyke T."/>
            <person name="Lizotte-Waniewski M."/>
            <person name="Bristow J."/>
            <person name="Riley M."/>
        </authorList>
    </citation>
    <scope>NUCLEOTIDE SEQUENCE [LARGE SCALE GENOMIC DNA]</scope>
    <source>
        <strain evidence="3">DSM 17167 / CIP 108236 / LMG 21445 / STM815</strain>
    </source>
</reference>
<feature type="signal peptide" evidence="1">
    <location>
        <begin position="1"/>
        <end position="21"/>
    </location>
</feature>
<dbReference type="HOGENOM" id="CLU_2166244_0_0_4"/>
<sequence precursor="true">MKTTVFCIAFAAAAVAVPAHADQPATPADKVAFCKELANTTGKIVKARNAGVPMQKLMGDVDKQQAKTPGLGDYFRHQIRAAYSVPRNYITPEQGQQAAYDSCVEKYGVK</sequence>
<keyword evidence="3" id="KW-1185">Reference proteome</keyword>
<feature type="chain" id="PRO_5002777986" evidence="1">
    <location>
        <begin position="22"/>
        <end position="110"/>
    </location>
</feature>
<evidence type="ECO:0000313" key="2">
    <source>
        <dbReference type="EMBL" id="ACC72530.1"/>
    </source>
</evidence>
<dbReference type="EMBL" id="CP001044">
    <property type="protein sequence ID" value="ACC72530.1"/>
    <property type="molecule type" value="Genomic_DNA"/>
</dbReference>
<name>B2JL01_PARP8</name>
<keyword evidence="1" id="KW-0732">Signal</keyword>
<gene>
    <name evidence="2" type="ordered locus">Bphy_3376</name>
</gene>
<dbReference type="OrthoDB" id="5801444at2"/>
<dbReference type="KEGG" id="bph:Bphy_3376"/>